<organism evidence="1 2">
    <name type="scientific">Choristoneura fumiferana</name>
    <name type="common">Spruce budworm moth</name>
    <name type="synonym">Archips fumiferana</name>
    <dbReference type="NCBI Taxonomy" id="7141"/>
    <lineage>
        <taxon>Eukaryota</taxon>
        <taxon>Metazoa</taxon>
        <taxon>Ecdysozoa</taxon>
        <taxon>Arthropoda</taxon>
        <taxon>Hexapoda</taxon>
        <taxon>Insecta</taxon>
        <taxon>Pterygota</taxon>
        <taxon>Neoptera</taxon>
        <taxon>Endopterygota</taxon>
        <taxon>Lepidoptera</taxon>
        <taxon>Glossata</taxon>
        <taxon>Ditrysia</taxon>
        <taxon>Tortricoidea</taxon>
        <taxon>Tortricidae</taxon>
        <taxon>Tortricinae</taxon>
        <taxon>Choristoneura</taxon>
    </lineage>
</organism>
<accession>A0ACC0KEP9</accession>
<proteinExistence type="predicted"/>
<reference evidence="1 2" key="1">
    <citation type="journal article" date="2022" name="Genome Biol. Evol.">
        <title>The Spruce Budworm Genome: Reconstructing the Evolutionary History of Antifreeze Proteins.</title>
        <authorList>
            <person name="Beliveau C."/>
            <person name="Gagne P."/>
            <person name="Picq S."/>
            <person name="Vernygora O."/>
            <person name="Keeling C.I."/>
            <person name="Pinkney K."/>
            <person name="Doucet D."/>
            <person name="Wen F."/>
            <person name="Johnston J.S."/>
            <person name="Maaroufi H."/>
            <person name="Boyle B."/>
            <person name="Laroche J."/>
            <person name="Dewar K."/>
            <person name="Juretic N."/>
            <person name="Blackburn G."/>
            <person name="Nisole A."/>
            <person name="Brunet B."/>
            <person name="Brandao M."/>
            <person name="Lumley L."/>
            <person name="Duan J."/>
            <person name="Quan G."/>
            <person name="Lucarotti C.J."/>
            <person name="Roe A.D."/>
            <person name="Sperling F.A.H."/>
            <person name="Levesque R.C."/>
            <person name="Cusson M."/>
        </authorList>
    </citation>
    <scope>NUCLEOTIDE SEQUENCE [LARGE SCALE GENOMIC DNA]</scope>
    <source>
        <strain evidence="1">Glfc:IPQL:Cfum</strain>
    </source>
</reference>
<dbReference type="Proteomes" id="UP001064048">
    <property type="component" value="Chromosome 5"/>
</dbReference>
<sequence>MAEEICSINCLPNEIISLILQKNNGRDILRFGATCRRFNEFVKSNQYLWKDITKRSLPDHLYKILEEHCDGNWLNELKGFNTVQKQVYVNLCAMSPQFYGQDSDVSIQDVRPFFKVALQSRFSFNYSICILQELIRKGNIIVDEGKKVRKPYTLTEMHYARIVLRHLIHTFLSLKWVRAHMGNELPPEIVCNFFIQWIDTIAMHPDEDVDSKIADLVERVKLILEEKRGTKSLEDVPREKMVVDREVLAAVTQVVYRQRHMAVTTAANLDTLDIVRVLNTKVGNVIVVTAIYQAVAKKCGVNCELIAFPNHLFLEWRDNSDPKNPQVFTVDPTSGELNRRRRCPFSQNGPATNYRYCPDSLLQYICSSFHMSMGAIRNCNTYNALHLLDFLGTNLNTPTSYRNFLPYLLDQTHLSAMNAPLNLEHLSAVHMEIIKSLSSLVVPSECAKKRFSVKRHGGNVKYAVGMTCYHNKYDYVCIIRGWDAQCALKWQCQMAAESLYFGVTQPFYNVIAVDQSERYVPQENLQDLARPTRMYHLEDVIATEFTHFDGFAYVPNDEKRAEFPEDEAIVNVYRERHQLLSETDD</sequence>
<comment type="caution">
    <text evidence="1">The sequence shown here is derived from an EMBL/GenBank/DDBJ whole genome shotgun (WGS) entry which is preliminary data.</text>
</comment>
<dbReference type="EMBL" id="CM046105">
    <property type="protein sequence ID" value="KAI8435011.1"/>
    <property type="molecule type" value="Genomic_DNA"/>
</dbReference>
<keyword evidence="2" id="KW-1185">Reference proteome</keyword>
<name>A0ACC0KEP9_CHOFU</name>
<evidence type="ECO:0000313" key="1">
    <source>
        <dbReference type="EMBL" id="KAI8435011.1"/>
    </source>
</evidence>
<gene>
    <name evidence="1" type="ORF">MSG28_003447</name>
</gene>
<protein>
    <submittedName>
        <fullName evidence="1">Uncharacterized protein</fullName>
    </submittedName>
</protein>
<evidence type="ECO:0000313" key="2">
    <source>
        <dbReference type="Proteomes" id="UP001064048"/>
    </source>
</evidence>